<feature type="transmembrane region" description="Helical" evidence="5">
    <location>
        <begin position="306"/>
        <end position="322"/>
    </location>
</feature>
<dbReference type="RefSeq" id="WP_053235763.1">
    <property type="nucleotide sequence ID" value="NZ_CP011125.1"/>
</dbReference>
<dbReference type="NCBIfam" id="TIGR00367">
    <property type="entry name" value="calcium/sodium antiporter"/>
    <property type="match status" value="1"/>
</dbReference>
<dbReference type="GO" id="GO:0006874">
    <property type="term" value="P:intracellular calcium ion homeostasis"/>
    <property type="evidence" value="ECO:0007669"/>
    <property type="project" value="TreeGrafter"/>
</dbReference>
<dbReference type="PANTHER" id="PTHR10846">
    <property type="entry name" value="SODIUM/POTASSIUM/CALCIUM EXCHANGER"/>
    <property type="match status" value="1"/>
</dbReference>
<accession>A0A0F6YLU0</accession>
<feature type="transmembrane region" description="Helical" evidence="5">
    <location>
        <begin position="215"/>
        <end position="237"/>
    </location>
</feature>
<feature type="domain" description="Sodium/calcium exchanger membrane region" evidence="6">
    <location>
        <begin position="10"/>
        <end position="148"/>
    </location>
</feature>
<keyword evidence="4 5" id="KW-0472">Membrane</keyword>
<evidence type="ECO:0000256" key="2">
    <source>
        <dbReference type="ARBA" id="ARBA00022692"/>
    </source>
</evidence>
<feature type="transmembrane region" description="Helical" evidence="5">
    <location>
        <begin position="72"/>
        <end position="95"/>
    </location>
</feature>
<sequence>MTALLVVDVLRIVAGLALLYFGAEWLVAGAARLGRSLGISSVLVGLTVVAYGTSAPEVVVGVQAALTGLPAIALGNVIGSNIANLGLILGATALVSPPRVAGALPRREVRVLVVSALALPLLLLDGEVSRWEGAALLAAALGYTVWMIRTSRADGHEASDAAQVTADAAEAVSGAARAKLGALVLVGLVALVVGGSVFVDGAASLARTIGMSERMVGLTIVAVGTSLPELATSLMAARKGHSDIAVGNVIGSNVFNVLLCLGAAAVVGRVGAPFASVRADLLVLAAVTAITAVMMRTARTISRGEGAVLLAAYAAYLVWLGLG</sequence>
<feature type="transmembrane region" description="Helical" evidence="5">
    <location>
        <begin position="43"/>
        <end position="66"/>
    </location>
</feature>
<feature type="transmembrane region" description="Helical" evidence="5">
    <location>
        <begin position="249"/>
        <end position="268"/>
    </location>
</feature>
<feature type="transmembrane region" description="Helical" evidence="5">
    <location>
        <begin position="12"/>
        <end position="31"/>
    </location>
</feature>
<dbReference type="Proteomes" id="UP000034883">
    <property type="component" value="Chromosome"/>
</dbReference>
<dbReference type="InterPro" id="IPR004481">
    <property type="entry name" value="K/Na/Ca-exchanger"/>
</dbReference>
<dbReference type="GO" id="GO:0008273">
    <property type="term" value="F:calcium, potassium:sodium antiporter activity"/>
    <property type="evidence" value="ECO:0007669"/>
    <property type="project" value="TreeGrafter"/>
</dbReference>
<proteinExistence type="predicted"/>
<dbReference type="Gene3D" id="1.20.1420.30">
    <property type="entry name" value="NCX, central ion-binding region"/>
    <property type="match status" value="1"/>
</dbReference>
<feature type="transmembrane region" description="Helical" evidence="5">
    <location>
        <begin position="180"/>
        <end position="203"/>
    </location>
</feature>
<dbReference type="STRING" id="927083.DB32_005794"/>
<reference evidence="7 8" key="1">
    <citation type="submission" date="2015-03" db="EMBL/GenBank/DDBJ databases">
        <title>Genome assembly of Sandaracinus amylolyticus DSM 53668.</title>
        <authorList>
            <person name="Sharma G."/>
            <person name="Subramanian S."/>
        </authorList>
    </citation>
    <scope>NUCLEOTIDE SEQUENCE [LARGE SCALE GENOMIC DNA]</scope>
    <source>
        <strain evidence="7 8">DSM 53668</strain>
    </source>
</reference>
<evidence type="ECO:0000256" key="4">
    <source>
        <dbReference type="ARBA" id="ARBA00023136"/>
    </source>
</evidence>
<evidence type="ECO:0000313" key="8">
    <source>
        <dbReference type="Proteomes" id="UP000034883"/>
    </source>
</evidence>
<evidence type="ECO:0000259" key="6">
    <source>
        <dbReference type="Pfam" id="PF01699"/>
    </source>
</evidence>
<dbReference type="GO" id="GO:0005886">
    <property type="term" value="C:plasma membrane"/>
    <property type="evidence" value="ECO:0007669"/>
    <property type="project" value="TreeGrafter"/>
</dbReference>
<comment type="subcellular location">
    <subcellularLocation>
        <location evidence="1">Membrane</location>
        <topology evidence="1">Multi-pass membrane protein</topology>
    </subcellularLocation>
</comment>
<evidence type="ECO:0000256" key="3">
    <source>
        <dbReference type="ARBA" id="ARBA00022989"/>
    </source>
</evidence>
<keyword evidence="8" id="KW-1185">Reference proteome</keyword>
<keyword evidence="2 5" id="KW-0812">Transmembrane</keyword>
<evidence type="ECO:0000256" key="5">
    <source>
        <dbReference type="SAM" id="Phobius"/>
    </source>
</evidence>
<dbReference type="InterPro" id="IPR044880">
    <property type="entry name" value="NCX_ion-bd_dom_sf"/>
</dbReference>
<dbReference type="KEGG" id="samy:DB32_005794"/>
<protein>
    <submittedName>
        <fullName evidence="7">Inner membrane protein YrbG</fullName>
    </submittedName>
</protein>
<dbReference type="PANTHER" id="PTHR10846:SF8">
    <property type="entry name" value="INNER MEMBRANE PROTEIN YRBG"/>
    <property type="match status" value="1"/>
</dbReference>
<evidence type="ECO:0000313" key="7">
    <source>
        <dbReference type="EMBL" id="AKF08645.1"/>
    </source>
</evidence>
<dbReference type="InterPro" id="IPR004837">
    <property type="entry name" value="NaCa_Exmemb"/>
</dbReference>
<evidence type="ECO:0000256" key="1">
    <source>
        <dbReference type="ARBA" id="ARBA00004141"/>
    </source>
</evidence>
<dbReference type="GO" id="GO:0005262">
    <property type="term" value="F:calcium channel activity"/>
    <property type="evidence" value="ECO:0007669"/>
    <property type="project" value="TreeGrafter"/>
</dbReference>
<dbReference type="AlphaFoldDB" id="A0A0F6YLU0"/>
<feature type="transmembrane region" description="Helical" evidence="5">
    <location>
        <begin position="274"/>
        <end position="294"/>
    </location>
</feature>
<organism evidence="7 8">
    <name type="scientific">Sandaracinus amylolyticus</name>
    <dbReference type="NCBI Taxonomy" id="927083"/>
    <lineage>
        <taxon>Bacteria</taxon>
        <taxon>Pseudomonadati</taxon>
        <taxon>Myxococcota</taxon>
        <taxon>Polyangia</taxon>
        <taxon>Polyangiales</taxon>
        <taxon>Sandaracinaceae</taxon>
        <taxon>Sandaracinus</taxon>
    </lineage>
</organism>
<name>A0A0F6YLU0_9BACT</name>
<dbReference type="OrthoDB" id="9794225at2"/>
<feature type="domain" description="Sodium/calcium exchanger membrane region" evidence="6">
    <location>
        <begin position="182"/>
        <end position="320"/>
    </location>
</feature>
<gene>
    <name evidence="7" type="ORF">DB32_005794</name>
</gene>
<keyword evidence="3 5" id="KW-1133">Transmembrane helix</keyword>
<dbReference type="EMBL" id="CP011125">
    <property type="protein sequence ID" value="AKF08645.1"/>
    <property type="molecule type" value="Genomic_DNA"/>
</dbReference>
<feature type="transmembrane region" description="Helical" evidence="5">
    <location>
        <begin position="130"/>
        <end position="148"/>
    </location>
</feature>
<dbReference type="Pfam" id="PF01699">
    <property type="entry name" value="Na_Ca_ex"/>
    <property type="match status" value="2"/>
</dbReference>